<organism evidence="2 3">
    <name type="scientific">Phytophthora palmivora</name>
    <dbReference type="NCBI Taxonomy" id="4796"/>
    <lineage>
        <taxon>Eukaryota</taxon>
        <taxon>Sar</taxon>
        <taxon>Stramenopiles</taxon>
        <taxon>Oomycota</taxon>
        <taxon>Peronosporomycetes</taxon>
        <taxon>Peronosporales</taxon>
        <taxon>Peronosporaceae</taxon>
        <taxon>Phytophthora</taxon>
    </lineage>
</organism>
<accession>A0A2P4XZV7</accession>
<evidence type="ECO:0000313" key="2">
    <source>
        <dbReference type="EMBL" id="POM71080.1"/>
    </source>
</evidence>
<gene>
    <name evidence="2" type="ORF">PHPALM_12397</name>
</gene>
<sequence length="214" mass="24732">MATQNEGPLTSRYRGIKCDAEGVLDMLTVVNPKVKIQGAAWVKQKIKQRCKAENICYSQNKWKMFGQYFARIWISKFHPGYWNVYGMQRAIVNRTNNPLGRYHRELNTRFKVPRPALYKTLRNPTSFSRKASFQKMLTHPRVPRAAKLPDISDVRDSDTEEDGDDSAEMASTAAVVENEEYNHDEELNVSDDRCEALWSSGYDTSFDYETEEKS</sequence>
<dbReference type="OrthoDB" id="125853at2759"/>
<keyword evidence="3" id="KW-1185">Reference proteome</keyword>
<evidence type="ECO:0000313" key="3">
    <source>
        <dbReference type="Proteomes" id="UP000237271"/>
    </source>
</evidence>
<dbReference type="AlphaFoldDB" id="A0A2P4XZV7"/>
<dbReference type="EMBL" id="NCKW01006628">
    <property type="protein sequence ID" value="POM71080.1"/>
    <property type="molecule type" value="Genomic_DNA"/>
</dbReference>
<comment type="caution">
    <text evidence="2">The sequence shown here is derived from an EMBL/GenBank/DDBJ whole genome shotgun (WGS) entry which is preliminary data.</text>
</comment>
<feature type="compositionally biased region" description="Acidic residues" evidence="1">
    <location>
        <begin position="158"/>
        <end position="167"/>
    </location>
</feature>
<protein>
    <submittedName>
        <fullName evidence="2">Uncharacterized protein</fullName>
    </submittedName>
</protein>
<dbReference type="Proteomes" id="UP000237271">
    <property type="component" value="Unassembled WGS sequence"/>
</dbReference>
<proteinExistence type="predicted"/>
<feature type="region of interest" description="Disordered" evidence="1">
    <location>
        <begin position="147"/>
        <end position="170"/>
    </location>
</feature>
<evidence type="ECO:0000256" key="1">
    <source>
        <dbReference type="SAM" id="MobiDB-lite"/>
    </source>
</evidence>
<name>A0A2P4XZV7_9STRA</name>
<reference evidence="2 3" key="1">
    <citation type="journal article" date="2017" name="Genome Biol. Evol.">
        <title>Phytophthora megakarya and P. palmivora, closely related causal agents of cacao black pod rot, underwent increases in genome sizes and gene numbers by different mechanisms.</title>
        <authorList>
            <person name="Ali S.S."/>
            <person name="Shao J."/>
            <person name="Lary D.J."/>
            <person name="Kronmiller B."/>
            <person name="Shen D."/>
            <person name="Strem M.D."/>
            <person name="Amoako-Attah I."/>
            <person name="Akrofi A.Y."/>
            <person name="Begoude B.A."/>
            <person name="Ten Hoopen G.M."/>
            <person name="Coulibaly K."/>
            <person name="Kebe B.I."/>
            <person name="Melnick R.L."/>
            <person name="Guiltinan M.J."/>
            <person name="Tyler B.M."/>
            <person name="Meinhardt L.W."/>
            <person name="Bailey B.A."/>
        </authorList>
    </citation>
    <scope>NUCLEOTIDE SEQUENCE [LARGE SCALE GENOMIC DNA]</scope>
    <source>
        <strain evidence="3">sbr112.9</strain>
    </source>
</reference>